<dbReference type="FunFam" id="1.10.1090.10:FF:000001">
    <property type="entry name" value="Cytochrome b-c1 complex subunit 7"/>
    <property type="match status" value="1"/>
</dbReference>
<evidence type="ECO:0000256" key="6">
    <source>
        <dbReference type="ARBA" id="ARBA00022982"/>
    </source>
</evidence>
<keyword evidence="8" id="KW-0472">Membrane</keyword>
<dbReference type="SUPFAM" id="SSF81524">
    <property type="entry name" value="14 kDa protein of cytochrome bc1 complex (Ubiquinol-cytochrome c reductase)"/>
    <property type="match status" value="1"/>
</dbReference>
<protein>
    <recommendedName>
        <fullName evidence="9">Complex III subunit 7</fullName>
    </recommendedName>
</protein>
<evidence type="ECO:0000256" key="4">
    <source>
        <dbReference type="ARBA" id="ARBA00022660"/>
    </source>
</evidence>
<keyword evidence="6" id="KW-0249">Electron transport</keyword>
<dbReference type="AlphaFoldDB" id="A0A0J0XZP9"/>
<dbReference type="PANTHER" id="PTHR12022">
    <property type="entry name" value="UBIQUINOL-CYTOCHROME C REDUCTASE COMPLEX 14 KD PROTEIN"/>
    <property type="match status" value="1"/>
</dbReference>
<keyword evidence="7" id="KW-0496">Mitochondrion</keyword>
<dbReference type="GeneID" id="28982278"/>
<dbReference type="RefSeq" id="XP_018282987.1">
    <property type="nucleotide sequence ID" value="XM_018421675.1"/>
</dbReference>
<organism evidence="10 11">
    <name type="scientific">Cutaneotrichosporon oleaginosum</name>
    <dbReference type="NCBI Taxonomy" id="879819"/>
    <lineage>
        <taxon>Eukaryota</taxon>
        <taxon>Fungi</taxon>
        <taxon>Dikarya</taxon>
        <taxon>Basidiomycota</taxon>
        <taxon>Agaricomycotina</taxon>
        <taxon>Tremellomycetes</taxon>
        <taxon>Trichosporonales</taxon>
        <taxon>Trichosporonaceae</taxon>
        <taxon>Cutaneotrichosporon</taxon>
    </lineage>
</organism>
<comment type="subcellular location">
    <subcellularLocation>
        <location evidence="1">Mitochondrion inner membrane</location>
        <topology evidence="1">Peripheral membrane protein</topology>
        <orientation evidence="1">Matrix side</orientation>
    </subcellularLocation>
</comment>
<dbReference type="InterPro" id="IPR003197">
    <property type="entry name" value="QCR7"/>
</dbReference>
<dbReference type="GO" id="GO:0005743">
    <property type="term" value="C:mitochondrial inner membrane"/>
    <property type="evidence" value="ECO:0007669"/>
    <property type="project" value="UniProtKB-SubCell"/>
</dbReference>
<name>A0A0J0XZP9_9TREE</name>
<dbReference type="GO" id="GO:0045275">
    <property type="term" value="C:respiratory chain complex III"/>
    <property type="evidence" value="ECO:0007669"/>
    <property type="project" value="InterPro"/>
</dbReference>
<proteinExistence type="inferred from homology"/>
<dbReference type="GO" id="GO:0006122">
    <property type="term" value="P:mitochondrial electron transport, ubiquinol to cytochrome c"/>
    <property type="evidence" value="ECO:0007669"/>
    <property type="project" value="InterPro"/>
</dbReference>
<evidence type="ECO:0000256" key="5">
    <source>
        <dbReference type="ARBA" id="ARBA00022792"/>
    </source>
</evidence>
<keyword evidence="3" id="KW-0813">Transport</keyword>
<dbReference type="Gene3D" id="1.10.1090.10">
    <property type="entry name" value="Cytochrome b-c1 complex subunit 7"/>
    <property type="match status" value="1"/>
</dbReference>
<sequence length="132" mass="15097">MVLIGGPLGISLAGTLKQYSAGLYNSLKPLANAYARAAGHRKVGLRYDDLIIEERVDVEKALSRLPSKEGYDRVYRMRVAFQQDLMRRPLPKEEWLKAEDDVRYLTPYIQEVSAEDAERAKWDSIEVERKAV</sequence>
<dbReference type="STRING" id="879819.A0A0J0XZP9"/>
<evidence type="ECO:0000256" key="9">
    <source>
        <dbReference type="ARBA" id="ARBA00031684"/>
    </source>
</evidence>
<dbReference type="Pfam" id="PF02271">
    <property type="entry name" value="UCR_14kD"/>
    <property type="match status" value="1"/>
</dbReference>
<evidence type="ECO:0000313" key="10">
    <source>
        <dbReference type="EMBL" id="KLT46496.1"/>
    </source>
</evidence>
<keyword evidence="4" id="KW-0679">Respiratory chain</keyword>
<comment type="similarity">
    <text evidence="2">Belongs to the UQCRB/QCR7 family.</text>
</comment>
<reference evidence="10 11" key="1">
    <citation type="submission" date="2015-03" db="EMBL/GenBank/DDBJ databases">
        <title>Genomics and transcriptomics of the oil-accumulating basidiomycete yeast T. oleaginosus allow insights into substrate utilization and the diverse evolutionary trajectories of mating systems in fungi.</title>
        <authorList>
            <consortium name="DOE Joint Genome Institute"/>
            <person name="Kourist R."/>
            <person name="Kracht O."/>
            <person name="Bracharz F."/>
            <person name="Lipzen A."/>
            <person name="Nolan M."/>
            <person name="Ohm R."/>
            <person name="Grigoriev I."/>
            <person name="Sun S."/>
            <person name="Heitman J."/>
            <person name="Bruck T."/>
            <person name="Nowrousian M."/>
        </authorList>
    </citation>
    <scope>NUCLEOTIDE SEQUENCE [LARGE SCALE GENOMIC DNA]</scope>
    <source>
        <strain evidence="10 11">IBC0246</strain>
    </source>
</reference>
<keyword evidence="11" id="KW-1185">Reference proteome</keyword>
<dbReference type="OrthoDB" id="425749at2759"/>
<evidence type="ECO:0000313" key="11">
    <source>
        <dbReference type="Proteomes" id="UP000053611"/>
    </source>
</evidence>
<dbReference type="PANTHER" id="PTHR12022:SF0">
    <property type="entry name" value="CYTOCHROME B-C1 COMPLEX SUBUNIT 7"/>
    <property type="match status" value="1"/>
</dbReference>
<evidence type="ECO:0000256" key="8">
    <source>
        <dbReference type="ARBA" id="ARBA00023136"/>
    </source>
</evidence>
<evidence type="ECO:0000256" key="1">
    <source>
        <dbReference type="ARBA" id="ARBA00004443"/>
    </source>
</evidence>
<dbReference type="EMBL" id="KQ087177">
    <property type="protein sequence ID" value="KLT46496.1"/>
    <property type="molecule type" value="Genomic_DNA"/>
</dbReference>
<evidence type="ECO:0000256" key="2">
    <source>
        <dbReference type="ARBA" id="ARBA00008554"/>
    </source>
</evidence>
<evidence type="ECO:0000256" key="7">
    <source>
        <dbReference type="ARBA" id="ARBA00023128"/>
    </source>
</evidence>
<dbReference type="Proteomes" id="UP000053611">
    <property type="component" value="Unassembled WGS sequence"/>
</dbReference>
<evidence type="ECO:0000256" key="3">
    <source>
        <dbReference type="ARBA" id="ARBA00022448"/>
    </source>
</evidence>
<gene>
    <name evidence="10" type="ORF">CC85DRAFT_281601</name>
</gene>
<accession>A0A0J0XZP9</accession>
<keyword evidence="5" id="KW-0999">Mitochondrion inner membrane</keyword>
<dbReference type="InterPro" id="IPR036544">
    <property type="entry name" value="QCR7_sf"/>
</dbReference>